<evidence type="ECO:0000256" key="6">
    <source>
        <dbReference type="ARBA" id="ARBA00022729"/>
    </source>
</evidence>
<keyword evidence="13" id="KW-0675">Receptor</keyword>
<accession>A0AAJ5X211</accession>
<evidence type="ECO:0000256" key="7">
    <source>
        <dbReference type="ARBA" id="ARBA00023077"/>
    </source>
</evidence>
<dbReference type="AlphaFoldDB" id="A0AAJ5X211"/>
<evidence type="ECO:0000313" key="13">
    <source>
        <dbReference type="EMBL" id="WEK41589.1"/>
    </source>
</evidence>
<dbReference type="EMBL" id="CP119326">
    <property type="protein sequence ID" value="WEK41589.1"/>
    <property type="molecule type" value="Genomic_DNA"/>
</dbReference>
<name>A0AAJ5X211_9CAUL</name>
<dbReference type="PANTHER" id="PTHR30069">
    <property type="entry name" value="TONB-DEPENDENT OUTER MEMBRANE RECEPTOR"/>
    <property type="match status" value="1"/>
</dbReference>
<evidence type="ECO:0000256" key="4">
    <source>
        <dbReference type="ARBA" id="ARBA00022452"/>
    </source>
</evidence>
<evidence type="ECO:0000259" key="11">
    <source>
        <dbReference type="Pfam" id="PF00593"/>
    </source>
</evidence>
<dbReference type="Pfam" id="PF00593">
    <property type="entry name" value="TonB_dep_Rec_b-barrel"/>
    <property type="match status" value="1"/>
</dbReference>
<dbReference type="PROSITE" id="PS52016">
    <property type="entry name" value="TONB_DEPENDENT_REC_3"/>
    <property type="match status" value="1"/>
</dbReference>
<keyword evidence="5 10" id="KW-0812">Transmembrane</keyword>
<reference evidence="13" key="1">
    <citation type="submission" date="2023-03" db="EMBL/GenBank/DDBJ databases">
        <title>Andean soil-derived lignocellulolytic bacterial consortium as a source of novel taxa and putative plastic-active enzymes.</title>
        <authorList>
            <person name="Diaz-Garcia L."/>
            <person name="Chuvochina M."/>
            <person name="Feuerriegel G."/>
            <person name="Bunk B."/>
            <person name="Sproer C."/>
            <person name="Streit W.R."/>
            <person name="Rodriguez L.M."/>
            <person name="Overmann J."/>
            <person name="Jimenez D.J."/>
        </authorList>
    </citation>
    <scope>NUCLEOTIDE SEQUENCE</scope>
    <source>
        <strain evidence="13">MAG 833</strain>
    </source>
</reference>
<dbReference type="Proteomes" id="UP001213664">
    <property type="component" value="Chromosome"/>
</dbReference>
<comment type="similarity">
    <text evidence="2 10">Belongs to the TonB-dependent receptor family.</text>
</comment>
<organism evidence="13 14">
    <name type="scientific">Candidatus Brevundimonas colombiensis</name>
    <dbReference type="NCBI Taxonomy" id="3121376"/>
    <lineage>
        <taxon>Bacteria</taxon>
        <taxon>Pseudomonadati</taxon>
        <taxon>Pseudomonadota</taxon>
        <taxon>Alphaproteobacteria</taxon>
        <taxon>Caulobacterales</taxon>
        <taxon>Caulobacteraceae</taxon>
        <taxon>Brevundimonas</taxon>
    </lineage>
</organism>
<dbReference type="GO" id="GO:0015344">
    <property type="term" value="F:siderophore uptake transmembrane transporter activity"/>
    <property type="evidence" value="ECO:0007669"/>
    <property type="project" value="TreeGrafter"/>
</dbReference>
<evidence type="ECO:0000313" key="14">
    <source>
        <dbReference type="Proteomes" id="UP001213664"/>
    </source>
</evidence>
<keyword evidence="6" id="KW-0732">Signal</keyword>
<feature type="domain" description="Outer membrane protein beta-barrel" evidence="12">
    <location>
        <begin position="521"/>
        <end position="780"/>
    </location>
</feature>
<dbReference type="InterPro" id="IPR027385">
    <property type="entry name" value="Beta-barrel_OMP"/>
</dbReference>
<dbReference type="InterPro" id="IPR039426">
    <property type="entry name" value="TonB-dep_rcpt-like"/>
</dbReference>
<evidence type="ECO:0000256" key="1">
    <source>
        <dbReference type="ARBA" id="ARBA00004571"/>
    </source>
</evidence>
<dbReference type="Gene3D" id="2.40.160.20">
    <property type="match status" value="1"/>
</dbReference>
<dbReference type="Gene3D" id="2.40.170.20">
    <property type="entry name" value="TonB-dependent receptor, beta-barrel domain"/>
    <property type="match status" value="1"/>
</dbReference>
<feature type="domain" description="TonB-dependent receptor-like beta-barrel" evidence="11">
    <location>
        <begin position="17"/>
        <end position="465"/>
    </location>
</feature>
<proteinExistence type="inferred from homology"/>
<keyword evidence="4 10" id="KW-1134">Transmembrane beta strand</keyword>
<dbReference type="GO" id="GO:0009279">
    <property type="term" value="C:cell outer membrane"/>
    <property type="evidence" value="ECO:0007669"/>
    <property type="project" value="UniProtKB-SubCell"/>
</dbReference>
<gene>
    <name evidence="13" type="ORF">P0Y50_14950</name>
</gene>
<protein>
    <submittedName>
        <fullName evidence="13">TonB-dependent receptor</fullName>
    </submittedName>
</protein>
<dbReference type="SUPFAM" id="SSF56925">
    <property type="entry name" value="OMPA-like"/>
    <property type="match status" value="1"/>
</dbReference>
<evidence type="ECO:0000259" key="12">
    <source>
        <dbReference type="Pfam" id="PF13505"/>
    </source>
</evidence>
<dbReference type="SUPFAM" id="SSF56935">
    <property type="entry name" value="Porins"/>
    <property type="match status" value="1"/>
</dbReference>
<evidence type="ECO:0000256" key="3">
    <source>
        <dbReference type="ARBA" id="ARBA00022448"/>
    </source>
</evidence>
<comment type="subcellular location">
    <subcellularLocation>
        <location evidence="1 10">Cell outer membrane</location>
        <topology evidence="1 10">Multi-pass membrane protein</topology>
    </subcellularLocation>
</comment>
<evidence type="ECO:0000256" key="5">
    <source>
        <dbReference type="ARBA" id="ARBA00022692"/>
    </source>
</evidence>
<keyword evidence="3 10" id="KW-0813">Transport</keyword>
<sequence length="780" mass="86567">MSATVSGYDEQVLNTSHDNTSVLLRTVIRPLEGHTFDLSYMRYETEHGEMKPSQLMYGDTPRQTTSDVGVDTWTARYRYNPASPLIDFKADLWLTEIDSLVVDPVRLHFGNSDYNGDKFAATASQRRGVTLSNTSRFSGAAGELAIAYGGAFDLEKFGLSKDWARLDAQYPGRAWDITREGWRRQYSAFIAATYKPAPWTTLELGGRYTENVVQDRKAGISWVQGGLINRDEGSGWAPVISAIIEPVRGVQLYGRHAEALRFASPFEATEGFSGFVNPYTNLRPEHAHNTEIGVNYQAFGLLGHDDMLQAKFGWFHNDVTDYITLGDELLTSPDGYSTNVLARINIPRVSLKGYEYSVRYDRGWIFGELNGTEYTDITTCSREMAGQSEWCEQGMAPTNQSWFVSHIPPRRMNSVSLGGRLLDEKLEFGARYSKVEREPAYEVVDLYGSYAINGRTSLNLTVNNLTDRYYVDALTLGEGVAVLPAPGRTLSFNLVTRFGDGEWEGGGSARRRARAAMEGLAADPLQDFNGDWSGFYLGSHMGWGQYSSRGDTRSANGEASGVAASERVDRQARAANGGLQGGYNWMLSDLWVAGIEIDGSASPAKGREYFLAAELDTGRWADKEIIQAEYHYSYDWNASVRARLGHTFGRTLVYGTGGVAFLQEQQTRIQGRSNSASADSPFGLVTRPYFSEEAKELRVGWVVGAGAEVAFSDRVSLKAEYLYNRFGDEDFQLDRASRNINRGYTSDNVTVPSGVDTPIGRISSSTLDLHTVRVGLNYRF</sequence>
<evidence type="ECO:0000256" key="9">
    <source>
        <dbReference type="ARBA" id="ARBA00023237"/>
    </source>
</evidence>
<evidence type="ECO:0000256" key="2">
    <source>
        <dbReference type="ARBA" id="ARBA00009810"/>
    </source>
</evidence>
<dbReference type="InterPro" id="IPR036942">
    <property type="entry name" value="Beta-barrel_TonB_sf"/>
</dbReference>
<dbReference type="GO" id="GO:0044718">
    <property type="term" value="P:siderophore transmembrane transport"/>
    <property type="evidence" value="ECO:0007669"/>
    <property type="project" value="TreeGrafter"/>
</dbReference>
<evidence type="ECO:0000256" key="8">
    <source>
        <dbReference type="ARBA" id="ARBA00023136"/>
    </source>
</evidence>
<dbReference type="InterPro" id="IPR000531">
    <property type="entry name" value="Beta-barrel_TonB"/>
</dbReference>
<keyword evidence="9 10" id="KW-0998">Cell outer membrane</keyword>
<evidence type="ECO:0000256" key="10">
    <source>
        <dbReference type="PROSITE-ProRule" id="PRU01360"/>
    </source>
</evidence>
<keyword evidence="8 10" id="KW-0472">Membrane</keyword>
<keyword evidence="7" id="KW-0798">TonB box</keyword>
<dbReference type="Pfam" id="PF13505">
    <property type="entry name" value="OMP_b-brl"/>
    <property type="match status" value="1"/>
</dbReference>
<dbReference type="PANTHER" id="PTHR30069:SF41">
    <property type="entry name" value="HEME_HEMOPEXIN UTILIZATION PROTEIN C"/>
    <property type="match status" value="1"/>
</dbReference>
<dbReference type="InterPro" id="IPR011250">
    <property type="entry name" value="OMP/PagP_B-barrel"/>
</dbReference>